<organism evidence="3 4">
    <name type="scientific">Collinsella intestinalis</name>
    <dbReference type="NCBI Taxonomy" id="147207"/>
    <lineage>
        <taxon>Bacteria</taxon>
        <taxon>Bacillati</taxon>
        <taxon>Actinomycetota</taxon>
        <taxon>Coriobacteriia</taxon>
        <taxon>Coriobacteriales</taxon>
        <taxon>Coriobacteriaceae</taxon>
        <taxon>Collinsella</taxon>
    </lineage>
</organism>
<comment type="similarity">
    <text evidence="1">Belongs to the NAD(P)-dependent epimerase/dehydratase family.</text>
</comment>
<dbReference type="RefSeq" id="WP_152063213.1">
    <property type="nucleotide sequence ID" value="NZ_CABWIC010000007.1"/>
</dbReference>
<sequence length="274" mass="30076">MKIAVTGANGFLGVGVVRELVGRGHDVVAVDRAVDRVPDSAVRIQASLFDMTDPYVEMGAPDIVVHLAWRDGFKHGSPAHMEDLPLHIELVRKLSNSPLNRLAIMGSMHEIGYFEGGIRASTPCNPQNMYGIAKNALRQSAALICDETAVELQWLRGYYIVDNNPYGASIFSKICKASADGKKSFPFTTGQCQYDFLDYSDFCSLVADVVTGSEGGGIYNISSGHPEKLADRVERFIKENHLDIELDYGAFPDRPYDSPAVWGFRDHASIPGDF</sequence>
<dbReference type="InterPro" id="IPR001509">
    <property type="entry name" value="Epimerase_deHydtase"/>
</dbReference>
<reference evidence="3 4" key="1">
    <citation type="submission" date="2019-10" db="EMBL/GenBank/DDBJ databases">
        <authorList>
            <person name="Wolf R A."/>
        </authorList>
    </citation>
    <scope>NUCLEOTIDE SEQUENCE [LARGE SCALE GENOMIC DNA]</scope>
    <source>
        <strain evidence="3">Collinsella_intestinalis_DSM_13632</strain>
    </source>
</reference>
<evidence type="ECO:0000256" key="1">
    <source>
        <dbReference type="ARBA" id="ARBA00007637"/>
    </source>
</evidence>
<dbReference type="GO" id="GO:0016491">
    <property type="term" value="F:oxidoreductase activity"/>
    <property type="evidence" value="ECO:0007669"/>
    <property type="project" value="UniProtKB-KW"/>
</dbReference>
<dbReference type="Proteomes" id="UP000405524">
    <property type="component" value="Unassembled WGS sequence"/>
</dbReference>
<dbReference type="Pfam" id="PF01370">
    <property type="entry name" value="Epimerase"/>
    <property type="match status" value="1"/>
</dbReference>
<evidence type="ECO:0000259" key="2">
    <source>
        <dbReference type="Pfam" id="PF01370"/>
    </source>
</evidence>
<dbReference type="EMBL" id="CABWIC010000007">
    <property type="protein sequence ID" value="VWL92262.1"/>
    <property type="molecule type" value="Genomic_DNA"/>
</dbReference>
<evidence type="ECO:0000313" key="3">
    <source>
        <dbReference type="EMBL" id="VWL92262.1"/>
    </source>
</evidence>
<protein>
    <submittedName>
        <fullName evidence="3">dTDP-6-deoxy-L-talose 4-dehydrogenase (NAD(+))</fullName>
        <ecNumber evidence="3">1.1.1.339</ecNumber>
    </submittedName>
</protein>
<proteinExistence type="inferred from homology"/>
<accession>A0A5K1IU87</accession>
<dbReference type="GeneID" id="77465505"/>
<dbReference type="EC" id="1.1.1.339" evidence="3"/>
<dbReference type="PANTHER" id="PTHR43000">
    <property type="entry name" value="DTDP-D-GLUCOSE 4,6-DEHYDRATASE-RELATED"/>
    <property type="match status" value="1"/>
</dbReference>
<dbReference type="AlphaFoldDB" id="A0A5K1IU87"/>
<dbReference type="InterPro" id="IPR036291">
    <property type="entry name" value="NAD(P)-bd_dom_sf"/>
</dbReference>
<name>A0A5K1IU87_9ACTN</name>
<dbReference type="OrthoDB" id="9778052at2"/>
<feature type="domain" description="NAD-dependent epimerase/dehydratase" evidence="2">
    <location>
        <begin position="3"/>
        <end position="221"/>
    </location>
</feature>
<keyword evidence="3" id="KW-0560">Oxidoreductase</keyword>
<evidence type="ECO:0000313" key="4">
    <source>
        <dbReference type="Proteomes" id="UP000405524"/>
    </source>
</evidence>
<dbReference type="Gene3D" id="3.40.50.720">
    <property type="entry name" value="NAD(P)-binding Rossmann-like Domain"/>
    <property type="match status" value="1"/>
</dbReference>
<gene>
    <name evidence="3" type="primary">tll_2</name>
    <name evidence="3" type="ORF">JKKLCJKK_00521</name>
</gene>
<dbReference type="SUPFAM" id="SSF51735">
    <property type="entry name" value="NAD(P)-binding Rossmann-fold domains"/>
    <property type="match status" value="1"/>
</dbReference>